<dbReference type="PROSITE" id="PS50994">
    <property type="entry name" value="INTEGRASE"/>
    <property type="match status" value="1"/>
</dbReference>
<sequence length="213" mass="24127">MQGKDALRHELPVEKALRSGRTGRVPQSKLPRRSNRPWLEGARLSNRPAEVEDRAVPEPWKGDLAVGPENSGLVTLVKWRTRFALVGRLPGIRASMTVSELMQRMIHSLPSEFTKTITWDQGQQMAQHRRFTIATECEMYFCDPHSPWQRGSNENLNGLIRNFYPNGTNFNQVAGEEIAQMQDLLNDRPRKTLDWATPREKLGALLTGVALAS</sequence>
<feature type="domain" description="Integrase catalytic" evidence="2">
    <location>
        <begin position="53"/>
        <end position="206"/>
    </location>
</feature>
<gene>
    <name evidence="3" type="ORF">JSQ98_09640</name>
</gene>
<keyword evidence="4" id="KW-1185">Reference proteome</keyword>
<feature type="compositionally biased region" description="Basic and acidic residues" evidence="1">
    <location>
        <begin position="1"/>
        <end position="17"/>
    </location>
</feature>
<dbReference type="InterPro" id="IPR012337">
    <property type="entry name" value="RNaseH-like_sf"/>
</dbReference>
<accession>A0ABS5M5I8</accession>
<evidence type="ECO:0000259" key="2">
    <source>
        <dbReference type="PROSITE" id="PS50994"/>
    </source>
</evidence>
<feature type="region of interest" description="Disordered" evidence="1">
    <location>
        <begin position="1"/>
        <end position="38"/>
    </location>
</feature>
<dbReference type="EMBL" id="JAFEVO010000001">
    <property type="protein sequence ID" value="MBS3182451.1"/>
    <property type="molecule type" value="Genomic_DNA"/>
</dbReference>
<evidence type="ECO:0000256" key="1">
    <source>
        <dbReference type="SAM" id="MobiDB-lite"/>
    </source>
</evidence>
<dbReference type="Gene3D" id="3.30.420.10">
    <property type="entry name" value="Ribonuclease H-like superfamily/Ribonuclease H"/>
    <property type="match status" value="1"/>
</dbReference>
<evidence type="ECO:0000313" key="3">
    <source>
        <dbReference type="EMBL" id="MBS3182451.1"/>
    </source>
</evidence>
<reference evidence="3 4" key="1">
    <citation type="submission" date="2021-02" db="EMBL/GenBank/DDBJ databases">
        <title>Draft genome and description of Leucobacter sp nov strain Marseille-Q4368.</title>
        <authorList>
            <person name="Boxberger M."/>
            <person name="La Scola B."/>
        </authorList>
    </citation>
    <scope>NUCLEOTIDE SEQUENCE [LARGE SCALE GENOMIC DNA]</scope>
    <source>
        <strain evidence="3 4">Marseille-Q4368</strain>
    </source>
</reference>
<dbReference type="PANTHER" id="PTHR10948:SF23">
    <property type="entry name" value="TRANSPOSASE INSI FOR INSERTION SEQUENCE ELEMENT IS30A-RELATED"/>
    <property type="match status" value="1"/>
</dbReference>
<protein>
    <submittedName>
        <fullName evidence="3">IS30 family transposase</fullName>
    </submittedName>
</protein>
<dbReference type="InterPro" id="IPR053392">
    <property type="entry name" value="Transposase_IS30-like"/>
</dbReference>
<proteinExistence type="predicted"/>
<dbReference type="NCBIfam" id="NF033563">
    <property type="entry name" value="transpos_IS30"/>
    <property type="match status" value="1"/>
</dbReference>
<dbReference type="Proteomes" id="UP000811492">
    <property type="component" value="Unassembled WGS sequence"/>
</dbReference>
<evidence type="ECO:0000313" key="4">
    <source>
        <dbReference type="Proteomes" id="UP000811492"/>
    </source>
</evidence>
<comment type="caution">
    <text evidence="3">The sequence shown here is derived from an EMBL/GenBank/DDBJ whole genome shotgun (WGS) entry which is preliminary data.</text>
</comment>
<organism evidence="3 4">
    <name type="scientific">Leucobacter manosquensis</name>
    <dbReference type="NCBI Taxonomy" id="2810611"/>
    <lineage>
        <taxon>Bacteria</taxon>
        <taxon>Bacillati</taxon>
        <taxon>Actinomycetota</taxon>
        <taxon>Actinomycetes</taxon>
        <taxon>Micrococcales</taxon>
        <taxon>Microbacteriaceae</taxon>
        <taxon>Leucobacter</taxon>
    </lineage>
</organism>
<dbReference type="SUPFAM" id="SSF53098">
    <property type="entry name" value="Ribonuclease H-like"/>
    <property type="match status" value="1"/>
</dbReference>
<dbReference type="InterPro" id="IPR051917">
    <property type="entry name" value="Transposase-Integrase"/>
</dbReference>
<dbReference type="InterPro" id="IPR036397">
    <property type="entry name" value="RNaseH_sf"/>
</dbReference>
<dbReference type="PANTHER" id="PTHR10948">
    <property type="entry name" value="TRANSPOSASE"/>
    <property type="match status" value="1"/>
</dbReference>
<name>A0ABS5M5I8_9MICO</name>
<dbReference type="InterPro" id="IPR001584">
    <property type="entry name" value="Integrase_cat-core"/>
</dbReference>